<dbReference type="InParanoid" id="A0A067PPL0"/>
<dbReference type="InterPro" id="IPR051681">
    <property type="entry name" value="Ser/Thr_Kinases-Pseudokinases"/>
</dbReference>
<dbReference type="SMART" id="SM00220">
    <property type="entry name" value="S_TKc"/>
    <property type="match status" value="1"/>
</dbReference>
<dbReference type="Proteomes" id="UP000027265">
    <property type="component" value="Unassembled WGS sequence"/>
</dbReference>
<dbReference type="Pfam" id="PF07714">
    <property type="entry name" value="PK_Tyr_Ser-Thr"/>
    <property type="match status" value="1"/>
</dbReference>
<gene>
    <name evidence="2" type="ORF">JAAARDRAFT_40380</name>
</gene>
<dbReference type="PROSITE" id="PS50011">
    <property type="entry name" value="PROTEIN_KINASE_DOM"/>
    <property type="match status" value="1"/>
</dbReference>
<dbReference type="HOGENOM" id="CLU_000288_7_18_1"/>
<dbReference type="AlphaFoldDB" id="A0A067PPL0"/>
<dbReference type="EMBL" id="KL197741">
    <property type="protein sequence ID" value="KDQ52261.1"/>
    <property type="molecule type" value="Genomic_DNA"/>
</dbReference>
<evidence type="ECO:0000259" key="1">
    <source>
        <dbReference type="PROSITE" id="PS50011"/>
    </source>
</evidence>
<dbReference type="InterPro" id="IPR011009">
    <property type="entry name" value="Kinase-like_dom_sf"/>
</dbReference>
<dbReference type="STRING" id="933084.A0A067PPL0"/>
<dbReference type="PROSITE" id="PS00108">
    <property type="entry name" value="PROTEIN_KINASE_ST"/>
    <property type="match status" value="1"/>
</dbReference>
<dbReference type="Gene3D" id="1.10.510.10">
    <property type="entry name" value="Transferase(Phosphotransferase) domain 1"/>
    <property type="match status" value="1"/>
</dbReference>
<protein>
    <recommendedName>
        <fullName evidence="1">Protein kinase domain-containing protein</fullName>
    </recommendedName>
</protein>
<accession>A0A067PPL0</accession>
<name>A0A067PPL0_9AGAM</name>
<feature type="domain" description="Protein kinase" evidence="1">
    <location>
        <begin position="52"/>
        <end position="342"/>
    </location>
</feature>
<proteinExistence type="predicted"/>
<evidence type="ECO:0000313" key="2">
    <source>
        <dbReference type="EMBL" id="KDQ52261.1"/>
    </source>
</evidence>
<dbReference type="InterPro" id="IPR000719">
    <property type="entry name" value="Prot_kinase_dom"/>
</dbReference>
<dbReference type="GO" id="GO:0004674">
    <property type="term" value="F:protein serine/threonine kinase activity"/>
    <property type="evidence" value="ECO:0007669"/>
    <property type="project" value="TreeGrafter"/>
</dbReference>
<organism evidence="2 3">
    <name type="scientific">Jaapia argillacea MUCL 33604</name>
    <dbReference type="NCBI Taxonomy" id="933084"/>
    <lineage>
        <taxon>Eukaryota</taxon>
        <taxon>Fungi</taxon>
        <taxon>Dikarya</taxon>
        <taxon>Basidiomycota</taxon>
        <taxon>Agaricomycotina</taxon>
        <taxon>Agaricomycetes</taxon>
        <taxon>Agaricomycetidae</taxon>
        <taxon>Jaapiales</taxon>
        <taxon>Jaapiaceae</taxon>
        <taxon>Jaapia</taxon>
    </lineage>
</organism>
<dbReference type="SUPFAM" id="SSF56112">
    <property type="entry name" value="Protein kinase-like (PK-like)"/>
    <property type="match status" value="1"/>
</dbReference>
<dbReference type="OrthoDB" id="346907at2759"/>
<keyword evidence="3" id="KW-1185">Reference proteome</keyword>
<dbReference type="InterPro" id="IPR008271">
    <property type="entry name" value="Ser/Thr_kinase_AS"/>
</dbReference>
<dbReference type="InterPro" id="IPR001245">
    <property type="entry name" value="Ser-Thr/Tyr_kinase_cat_dom"/>
</dbReference>
<sequence>MAGEGQVDLTFEGEDAARSIASAVQNSSLVELRSALRSELIRVRNLTAFITKRDEFPVATGGFADVFKAEMEGDEDENGWVVLPETVGIKVLRIDKCPDPVRAKRRWDRELEVWHRLHHPNVVELLGIYHKEGRSGMVTHWHKNGNAREYLEKQPFVNRVQLIMDVASGLAYLHQFHPVIVHGDLKADNVLIDNHGRALLTDFGLSQFIGDMAERTIPATSKFAGARRWLSPEIAVELIDDSYISPPLPVRTCASDVWAFGCTAYELMTSMVPYRHRDRDWHVLFDIANGVKPGRRQEPSMPGSTDQLWELMDLCWVHQPERRPSMNILVPRISRLSLPGWIQVHHVRRGTLPTQALETQVL</sequence>
<dbReference type="GO" id="GO:0005524">
    <property type="term" value="F:ATP binding"/>
    <property type="evidence" value="ECO:0007669"/>
    <property type="project" value="InterPro"/>
</dbReference>
<evidence type="ECO:0000313" key="3">
    <source>
        <dbReference type="Proteomes" id="UP000027265"/>
    </source>
</evidence>
<dbReference type="PANTHER" id="PTHR44329">
    <property type="entry name" value="SERINE/THREONINE-PROTEIN KINASE TNNI3K-RELATED"/>
    <property type="match status" value="1"/>
</dbReference>
<reference evidence="3" key="1">
    <citation type="journal article" date="2014" name="Proc. Natl. Acad. Sci. U.S.A.">
        <title>Extensive sampling of basidiomycete genomes demonstrates inadequacy of the white-rot/brown-rot paradigm for wood decay fungi.</title>
        <authorList>
            <person name="Riley R."/>
            <person name="Salamov A.A."/>
            <person name="Brown D.W."/>
            <person name="Nagy L.G."/>
            <person name="Floudas D."/>
            <person name="Held B.W."/>
            <person name="Levasseur A."/>
            <person name="Lombard V."/>
            <person name="Morin E."/>
            <person name="Otillar R."/>
            <person name="Lindquist E.A."/>
            <person name="Sun H."/>
            <person name="LaButti K.M."/>
            <person name="Schmutz J."/>
            <person name="Jabbour D."/>
            <person name="Luo H."/>
            <person name="Baker S.E."/>
            <person name="Pisabarro A.G."/>
            <person name="Walton J.D."/>
            <person name="Blanchette R.A."/>
            <person name="Henrissat B."/>
            <person name="Martin F."/>
            <person name="Cullen D."/>
            <person name="Hibbett D.S."/>
            <person name="Grigoriev I.V."/>
        </authorList>
    </citation>
    <scope>NUCLEOTIDE SEQUENCE [LARGE SCALE GENOMIC DNA]</scope>
    <source>
        <strain evidence="3">MUCL 33604</strain>
    </source>
</reference>